<organism evidence="1 2">
    <name type="scientific">Daucus carota subsp. sativus</name>
    <name type="common">Carrot</name>
    <dbReference type="NCBI Taxonomy" id="79200"/>
    <lineage>
        <taxon>Eukaryota</taxon>
        <taxon>Viridiplantae</taxon>
        <taxon>Streptophyta</taxon>
        <taxon>Embryophyta</taxon>
        <taxon>Tracheophyta</taxon>
        <taxon>Spermatophyta</taxon>
        <taxon>Magnoliopsida</taxon>
        <taxon>eudicotyledons</taxon>
        <taxon>Gunneridae</taxon>
        <taxon>Pentapetalae</taxon>
        <taxon>asterids</taxon>
        <taxon>campanulids</taxon>
        <taxon>Apiales</taxon>
        <taxon>Apiaceae</taxon>
        <taxon>Apioideae</taxon>
        <taxon>Scandiceae</taxon>
        <taxon>Daucinae</taxon>
        <taxon>Daucus</taxon>
        <taxon>Daucus sect. Daucus</taxon>
    </lineage>
</organism>
<reference evidence="1" key="1">
    <citation type="journal article" date="2016" name="Nat. Genet.">
        <title>A high-quality carrot genome assembly provides new insights into carotenoid accumulation and asterid genome evolution.</title>
        <authorList>
            <person name="Iorizzo M."/>
            <person name="Ellison S."/>
            <person name="Senalik D."/>
            <person name="Zeng P."/>
            <person name="Satapoomin P."/>
            <person name="Huang J."/>
            <person name="Bowman M."/>
            <person name="Iovene M."/>
            <person name="Sanseverino W."/>
            <person name="Cavagnaro P."/>
            <person name="Yildiz M."/>
            <person name="Macko-Podgorni A."/>
            <person name="Moranska E."/>
            <person name="Grzebelus E."/>
            <person name="Grzebelus D."/>
            <person name="Ashrafi H."/>
            <person name="Zheng Z."/>
            <person name="Cheng S."/>
            <person name="Spooner D."/>
            <person name="Van Deynze A."/>
            <person name="Simon P."/>
        </authorList>
    </citation>
    <scope>NUCLEOTIDE SEQUENCE</scope>
    <source>
        <tissue evidence="1">Leaf</tissue>
    </source>
</reference>
<sequence>MLISFRQFCWWLRSLSDKVHFQLQNELKLHDGRHGGALVSHDSILADEMGESSIISNILSMDFDLWDEALPSPQNLVKLPGETDKQFGPLGAMNMKKEVVFLAGPGRRDVHKMRWGNNGGTATDTLFGFRNKGSRLPRIHRRGMEEYSGE</sequence>
<dbReference type="EMBL" id="CP093351">
    <property type="protein sequence ID" value="WOH15157.1"/>
    <property type="molecule type" value="Genomic_DNA"/>
</dbReference>
<reference evidence="1" key="2">
    <citation type="submission" date="2022-03" db="EMBL/GenBank/DDBJ databases">
        <title>Draft title - Genomic analysis of global carrot germplasm unveils the trajectory of domestication and the origin of high carotenoid orange carrot.</title>
        <authorList>
            <person name="Iorizzo M."/>
            <person name="Ellison S."/>
            <person name="Senalik D."/>
            <person name="Macko-Podgorni A."/>
            <person name="Grzebelus D."/>
            <person name="Bostan H."/>
            <person name="Rolling W."/>
            <person name="Curaba J."/>
            <person name="Simon P."/>
        </authorList>
    </citation>
    <scope>NUCLEOTIDE SEQUENCE</scope>
    <source>
        <tissue evidence="1">Leaf</tissue>
    </source>
</reference>
<evidence type="ECO:0000313" key="2">
    <source>
        <dbReference type="Proteomes" id="UP000077755"/>
    </source>
</evidence>
<name>A0A175YGP7_DAUCS</name>
<protein>
    <submittedName>
        <fullName evidence="1">Uncharacterized protein</fullName>
    </submittedName>
</protein>
<proteinExistence type="predicted"/>
<dbReference type="Proteomes" id="UP000077755">
    <property type="component" value="Chromosome 9"/>
</dbReference>
<dbReference type="Gramene" id="KZM82351">
    <property type="protein sequence ID" value="KZM82351"/>
    <property type="gene ID" value="DCAR_029920"/>
</dbReference>
<keyword evidence="2" id="KW-1185">Reference proteome</keyword>
<evidence type="ECO:0000313" key="1">
    <source>
        <dbReference type="EMBL" id="WOH15157.1"/>
    </source>
</evidence>
<gene>
    <name evidence="1" type="ORF">DCAR_0934694</name>
</gene>
<dbReference type="AlphaFoldDB" id="A0A175YGP7"/>
<accession>A0A175YGP7</accession>